<feature type="domain" description="Mur ligase N-terminal catalytic" evidence="16">
    <location>
        <begin position="20"/>
        <end position="115"/>
    </location>
</feature>
<keyword evidence="11" id="KW-0131">Cell cycle</keyword>
<evidence type="ECO:0000256" key="1">
    <source>
        <dbReference type="ARBA" id="ARBA00004496"/>
    </source>
</evidence>
<comment type="subcellular location">
    <subcellularLocation>
        <location evidence="1">Cytoplasm</location>
    </subcellularLocation>
</comment>
<dbReference type="GO" id="GO:0008360">
    <property type="term" value="P:regulation of cell shape"/>
    <property type="evidence" value="ECO:0007669"/>
    <property type="project" value="UniProtKB-KW"/>
</dbReference>
<evidence type="ECO:0000256" key="14">
    <source>
        <dbReference type="NCBIfam" id="TIGR01082"/>
    </source>
</evidence>
<keyword evidence="5 19" id="KW-0436">Ligase</keyword>
<evidence type="ECO:0000313" key="19">
    <source>
        <dbReference type="EMBL" id="PZP49998.1"/>
    </source>
</evidence>
<dbReference type="Gene3D" id="3.90.190.20">
    <property type="entry name" value="Mur ligase, C-terminal domain"/>
    <property type="match status" value="1"/>
</dbReference>
<dbReference type="GO" id="GO:0008763">
    <property type="term" value="F:UDP-N-acetylmuramate-L-alanine ligase activity"/>
    <property type="evidence" value="ECO:0007669"/>
    <property type="project" value="UniProtKB-UniRule"/>
</dbReference>
<evidence type="ECO:0000313" key="20">
    <source>
        <dbReference type="Proteomes" id="UP000249645"/>
    </source>
</evidence>
<evidence type="ECO:0000256" key="6">
    <source>
        <dbReference type="ARBA" id="ARBA00022618"/>
    </source>
</evidence>
<evidence type="ECO:0000256" key="9">
    <source>
        <dbReference type="ARBA" id="ARBA00022960"/>
    </source>
</evidence>
<keyword evidence="15" id="KW-0472">Membrane</keyword>
<feature type="transmembrane region" description="Helical" evidence="15">
    <location>
        <begin position="18"/>
        <end position="37"/>
    </location>
</feature>
<evidence type="ECO:0000256" key="4">
    <source>
        <dbReference type="ARBA" id="ARBA00022490"/>
    </source>
</evidence>
<evidence type="ECO:0000256" key="5">
    <source>
        <dbReference type="ARBA" id="ARBA00022598"/>
    </source>
</evidence>
<keyword evidence="8" id="KW-0067">ATP-binding</keyword>
<dbReference type="SUPFAM" id="SSF53244">
    <property type="entry name" value="MurD-like peptide ligases, peptide-binding domain"/>
    <property type="match status" value="1"/>
</dbReference>
<dbReference type="UniPathway" id="UPA00219"/>
<accession>A0A2W5F3P0</accession>
<feature type="domain" description="Mur ligase central" evidence="18">
    <location>
        <begin position="123"/>
        <end position="299"/>
    </location>
</feature>
<dbReference type="SUPFAM" id="SSF53623">
    <property type="entry name" value="MurD-like peptide ligases, catalytic domain"/>
    <property type="match status" value="1"/>
</dbReference>
<sequence length="463" mass="52103">MTKDIQHLLLERKSLDGAIIYFIGIGGIGMSALARFFKSKNAEVFGYDRFRSPLCVELEDEGIVIHYEDSLELLRKDADIVIYTPAIPKDMHELNFYQQGNYKLMKRSEILQWITEPTFNICISGTHGKSTITTMVAHILRHSGYGCNAFLGAISVNYNTNFWSSDRAVSVVEADEYDRSFLRLSPDVAVITAMDADHLDIYGTAENVQDAFVQFSKRIRKGGCLINKKGLAKDDVLNADYHFTYSLSDVAADYHIRKLEVENGAYKYDVATPSGILSDVVIHLGGYHNIENSIAAIAISQFLQIDSSAIRAALEEFKGVKRRFEYVIRNEKHVLIDDYAHHPAEIEALLKGVRSLFKEKIVVVFQPHLYSRTKDLADGFAESLDHGDEVIILPIYPARELPMEGVSSEMILSKMRLKDKIVLSKDDMLKKIESEKPALVVMCGAGDIDALVEPVKKILEKNR</sequence>
<dbReference type="SUPFAM" id="SSF51984">
    <property type="entry name" value="MurCD N-terminal domain"/>
    <property type="match status" value="1"/>
</dbReference>
<organism evidence="19 20">
    <name type="scientific">Pseudopedobacter saltans</name>
    <dbReference type="NCBI Taxonomy" id="151895"/>
    <lineage>
        <taxon>Bacteria</taxon>
        <taxon>Pseudomonadati</taxon>
        <taxon>Bacteroidota</taxon>
        <taxon>Sphingobacteriia</taxon>
        <taxon>Sphingobacteriales</taxon>
        <taxon>Sphingobacteriaceae</taxon>
        <taxon>Pseudopedobacter</taxon>
    </lineage>
</organism>
<comment type="catalytic activity">
    <reaction evidence="13">
        <text>UDP-N-acetyl-alpha-D-muramate + L-alanine + ATP = UDP-N-acetyl-alpha-D-muramoyl-L-alanine + ADP + phosphate + H(+)</text>
        <dbReference type="Rhea" id="RHEA:23372"/>
        <dbReference type="ChEBI" id="CHEBI:15378"/>
        <dbReference type="ChEBI" id="CHEBI:30616"/>
        <dbReference type="ChEBI" id="CHEBI:43474"/>
        <dbReference type="ChEBI" id="CHEBI:57972"/>
        <dbReference type="ChEBI" id="CHEBI:70757"/>
        <dbReference type="ChEBI" id="CHEBI:83898"/>
        <dbReference type="ChEBI" id="CHEBI:456216"/>
        <dbReference type="EC" id="6.3.2.8"/>
    </reaction>
</comment>
<evidence type="ECO:0000256" key="2">
    <source>
        <dbReference type="ARBA" id="ARBA00004752"/>
    </source>
</evidence>
<name>A0A2W5F3P0_9SPHI</name>
<keyword evidence="12" id="KW-0961">Cell wall biogenesis/degradation</keyword>
<evidence type="ECO:0000259" key="17">
    <source>
        <dbReference type="Pfam" id="PF02875"/>
    </source>
</evidence>
<proteinExistence type="predicted"/>
<dbReference type="Pfam" id="PF02875">
    <property type="entry name" value="Mur_ligase_C"/>
    <property type="match status" value="1"/>
</dbReference>
<keyword evidence="6" id="KW-0132">Cell division</keyword>
<evidence type="ECO:0000256" key="10">
    <source>
        <dbReference type="ARBA" id="ARBA00022984"/>
    </source>
</evidence>
<reference evidence="19 20" key="1">
    <citation type="submission" date="2017-11" db="EMBL/GenBank/DDBJ databases">
        <title>Infants hospitalized years apart are colonized by the same room-sourced microbial strains.</title>
        <authorList>
            <person name="Brooks B."/>
            <person name="Olm M.R."/>
            <person name="Firek B.A."/>
            <person name="Baker R."/>
            <person name="Thomas B.C."/>
            <person name="Morowitz M.J."/>
            <person name="Banfield J.F."/>
        </authorList>
    </citation>
    <scope>NUCLEOTIDE SEQUENCE [LARGE SCALE GENOMIC DNA]</scope>
    <source>
        <strain evidence="19">S2_009_000_R2_76</strain>
    </source>
</reference>
<dbReference type="InterPro" id="IPR000713">
    <property type="entry name" value="Mur_ligase_N"/>
</dbReference>
<evidence type="ECO:0000256" key="11">
    <source>
        <dbReference type="ARBA" id="ARBA00023306"/>
    </source>
</evidence>
<evidence type="ECO:0000259" key="16">
    <source>
        <dbReference type="Pfam" id="PF01225"/>
    </source>
</evidence>
<dbReference type="InterPro" id="IPR050061">
    <property type="entry name" value="MurCDEF_pg_biosynth"/>
</dbReference>
<comment type="caution">
    <text evidence="19">The sequence shown here is derived from an EMBL/GenBank/DDBJ whole genome shotgun (WGS) entry which is preliminary data.</text>
</comment>
<keyword evidence="15" id="KW-0812">Transmembrane</keyword>
<keyword evidence="9" id="KW-0133">Cell shape</keyword>
<dbReference type="GO" id="GO:0005737">
    <property type="term" value="C:cytoplasm"/>
    <property type="evidence" value="ECO:0007669"/>
    <property type="project" value="UniProtKB-SubCell"/>
</dbReference>
<feature type="domain" description="Mur ligase C-terminal" evidence="17">
    <location>
        <begin position="322"/>
        <end position="446"/>
    </location>
</feature>
<dbReference type="Pfam" id="PF08245">
    <property type="entry name" value="Mur_ligase_M"/>
    <property type="match status" value="1"/>
</dbReference>
<keyword evidence="15" id="KW-1133">Transmembrane helix</keyword>
<dbReference type="GO" id="GO:0005524">
    <property type="term" value="F:ATP binding"/>
    <property type="evidence" value="ECO:0007669"/>
    <property type="project" value="UniProtKB-KW"/>
</dbReference>
<evidence type="ECO:0000256" key="15">
    <source>
        <dbReference type="SAM" id="Phobius"/>
    </source>
</evidence>
<dbReference type="InterPro" id="IPR013221">
    <property type="entry name" value="Mur_ligase_cen"/>
</dbReference>
<dbReference type="EMBL" id="QFOI01000086">
    <property type="protein sequence ID" value="PZP49998.1"/>
    <property type="molecule type" value="Genomic_DNA"/>
</dbReference>
<dbReference type="PANTHER" id="PTHR43445:SF3">
    <property type="entry name" value="UDP-N-ACETYLMURAMATE--L-ALANINE LIGASE"/>
    <property type="match status" value="1"/>
</dbReference>
<dbReference type="InterPro" id="IPR036615">
    <property type="entry name" value="Mur_ligase_C_dom_sf"/>
</dbReference>
<dbReference type="GO" id="GO:0009252">
    <property type="term" value="P:peptidoglycan biosynthetic process"/>
    <property type="evidence" value="ECO:0007669"/>
    <property type="project" value="UniProtKB-UniRule"/>
</dbReference>
<evidence type="ECO:0000256" key="13">
    <source>
        <dbReference type="ARBA" id="ARBA00047833"/>
    </source>
</evidence>
<protein>
    <recommendedName>
        <fullName evidence="3 14">UDP-N-acetylmuramate--L-alanine ligase</fullName>
        <ecNumber evidence="3 14">6.3.2.8</ecNumber>
    </recommendedName>
</protein>
<dbReference type="GO" id="GO:0051301">
    <property type="term" value="P:cell division"/>
    <property type="evidence" value="ECO:0007669"/>
    <property type="project" value="UniProtKB-KW"/>
</dbReference>
<dbReference type="Pfam" id="PF01225">
    <property type="entry name" value="Mur_ligase"/>
    <property type="match status" value="1"/>
</dbReference>
<dbReference type="NCBIfam" id="TIGR01082">
    <property type="entry name" value="murC"/>
    <property type="match status" value="1"/>
</dbReference>
<keyword evidence="10" id="KW-0573">Peptidoglycan synthesis</keyword>
<dbReference type="PANTHER" id="PTHR43445">
    <property type="entry name" value="UDP-N-ACETYLMURAMATE--L-ALANINE LIGASE-RELATED"/>
    <property type="match status" value="1"/>
</dbReference>
<evidence type="ECO:0000259" key="18">
    <source>
        <dbReference type="Pfam" id="PF08245"/>
    </source>
</evidence>
<dbReference type="InterPro" id="IPR004101">
    <property type="entry name" value="Mur_ligase_C"/>
</dbReference>
<evidence type="ECO:0000256" key="7">
    <source>
        <dbReference type="ARBA" id="ARBA00022741"/>
    </source>
</evidence>
<comment type="pathway">
    <text evidence="2">Cell wall biogenesis; peptidoglycan biosynthesis.</text>
</comment>
<evidence type="ECO:0000256" key="3">
    <source>
        <dbReference type="ARBA" id="ARBA00012211"/>
    </source>
</evidence>
<dbReference type="Proteomes" id="UP000249645">
    <property type="component" value="Unassembled WGS sequence"/>
</dbReference>
<keyword evidence="7" id="KW-0547">Nucleotide-binding</keyword>
<dbReference type="Gene3D" id="3.40.50.720">
    <property type="entry name" value="NAD(P)-binding Rossmann-like Domain"/>
    <property type="match status" value="1"/>
</dbReference>
<dbReference type="AlphaFoldDB" id="A0A2W5F3P0"/>
<dbReference type="GO" id="GO:0071555">
    <property type="term" value="P:cell wall organization"/>
    <property type="evidence" value="ECO:0007669"/>
    <property type="project" value="UniProtKB-KW"/>
</dbReference>
<dbReference type="Gene3D" id="3.40.1190.10">
    <property type="entry name" value="Mur-like, catalytic domain"/>
    <property type="match status" value="1"/>
</dbReference>
<dbReference type="InterPro" id="IPR005758">
    <property type="entry name" value="UDP-N-AcMur_Ala_ligase_MurC"/>
</dbReference>
<dbReference type="InterPro" id="IPR036565">
    <property type="entry name" value="Mur-like_cat_sf"/>
</dbReference>
<dbReference type="EC" id="6.3.2.8" evidence="3 14"/>
<evidence type="ECO:0000256" key="8">
    <source>
        <dbReference type="ARBA" id="ARBA00022840"/>
    </source>
</evidence>
<keyword evidence="4" id="KW-0963">Cytoplasm</keyword>
<gene>
    <name evidence="19" type="ORF">DI598_06575</name>
</gene>
<evidence type="ECO:0000256" key="12">
    <source>
        <dbReference type="ARBA" id="ARBA00023316"/>
    </source>
</evidence>